<sequence length="182" mass="20677">MLAVGTLILTTTMTLGCSSESERMANMAERMVRSQNDVNSNVVRTNENFVDLNKELQKERTCLQNERFALNEQFERLEQDRRDIHRQRRSELAWSEGFRFLAVVIAAISPLLLCAYLIWSSAQSSVKQEEVNSILIHELVSTTPRLIAAPNLRLIDESKESGRANLQTKQNPKQGDTTSHTS</sequence>
<feature type="coiled-coil region" evidence="1">
    <location>
        <begin position="46"/>
        <end position="80"/>
    </location>
</feature>
<evidence type="ECO:0000256" key="3">
    <source>
        <dbReference type="SAM" id="Phobius"/>
    </source>
</evidence>
<dbReference type="EMBL" id="CP042912">
    <property type="protein sequence ID" value="QEG22034.1"/>
    <property type="molecule type" value="Genomic_DNA"/>
</dbReference>
<dbReference type="STRING" id="980251.GCA_001642875_05074"/>
<evidence type="ECO:0000256" key="2">
    <source>
        <dbReference type="SAM" id="MobiDB-lite"/>
    </source>
</evidence>
<keyword evidence="5" id="KW-1185">Reference proteome</keyword>
<dbReference type="KEGG" id="mff:MFFC18_18950"/>
<keyword evidence="3" id="KW-0812">Transmembrane</keyword>
<organism evidence="4 5">
    <name type="scientific">Mariniblastus fucicola</name>
    <dbReference type="NCBI Taxonomy" id="980251"/>
    <lineage>
        <taxon>Bacteria</taxon>
        <taxon>Pseudomonadati</taxon>
        <taxon>Planctomycetota</taxon>
        <taxon>Planctomycetia</taxon>
        <taxon>Pirellulales</taxon>
        <taxon>Pirellulaceae</taxon>
        <taxon>Mariniblastus</taxon>
    </lineage>
</organism>
<evidence type="ECO:0000313" key="5">
    <source>
        <dbReference type="Proteomes" id="UP000322214"/>
    </source>
</evidence>
<protein>
    <submittedName>
        <fullName evidence="4">Uncharacterized protein</fullName>
    </submittedName>
</protein>
<proteinExistence type="predicted"/>
<dbReference type="AlphaFoldDB" id="A0A5B9P6W7"/>
<feature type="transmembrane region" description="Helical" evidence="3">
    <location>
        <begin position="98"/>
        <end position="119"/>
    </location>
</feature>
<feature type="region of interest" description="Disordered" evidence="2">
    <location>
        <begin position="159"/>
        <end position="182"/>
    </location>
</feature>
<gene>
    <name evidence="4" type="ORF">MFFC18_18950</name>
</gene>
<keyword evidence="3" id="KW-1133">Transmembrane helix</keyword>
<keyword evidence="1" id="KW-0175">Coiled coil</keyword>
<keyword evidence="3" id="KW-0472">Membrane</keyword>
<evidence type="ECO:0000313" key="4">
    <source>
        <dbReference type="EMBL" id="QEG22034.1"/>
    </source>
</evidence>
<name>A0A5B9P6W7_9BACT</name>
<feature type="compositionally biased region" description="Polar residues" evidence="2">
    <location>
        <begin position="164"/>
        <end position="182"/>
    </location>
</feature>
<accession>A0A5B9P6W7</accession>
<dbReference type="Proteomes" id="UP000322214">
    <property type="component" value="Chromosome"/>
</dbReference>
<reference evidence="4 5" key="1">
    <citation type="submission" date="2019-08" db="EMBL/GenBank/DDBJ databases">
        <title>Deep-cultivation of Planctomycetes and their phenomic and genomic characterization uncovers novel biology.</title>
        <authorList>
            <person name="Wiegand S."/>
            <person name="Jogler M."/>
            <person name="Boedeker C."/>
            <person name="Pinto D."/>
            <person name="Vollmers J."/>
            <person name="Rivas-Marin E."/>
            <person name="Kohn T."/>
            <person name="Peeters S.H."/>
            <person name="Heuer A."/>
            <person name="Rast P."/>
            <person name="Oberbeckmann S."/>
            <person name="Bunk B."/>
            <person name="Jeske O."/>
            <person name="Meyerdierks A."/>
            <person name="Storesund J.E."/>
            <person name="Kallscheuer N."/>
            <person name="Luecker S."/>
            <person name="Lage O.M."/>
            <person name="Pohl T."/>
            <person name="Merkel B.J."/>
            <person name="Hornburger P."/>
            <person name="Mueller R.-W."/>
            <person name="Bruemmer F."/>
            <person name="Labrenz M."/>
            <person name="Spormann A.M."/>
            <person name="Op den Camp H."/>
            <person name="Overmann J."/>
            <person name="Amann R."/>
            <person name="Jetten M.S.M."/>
            <person name="Mascher T."/>
            <person name="Medema M.H."/>
            <person name="Devos D.P."/>
            <person name="Kaster A.-K."/>
            <person name="Ovreas L."/>
            <person name="Rohde M."/>
            <person name="Galperin M.Y."/>
            <person name="Jogler C."/>
        </authorList>
    </citation>
    <scope>NUCLEOTIDE SEQUENCE [LARGE SCALE GENOMIC DNA]</scope>
    <source>
        <strain evidence="4 5">FC18</strain>
    </source>
</reference>
<evidence type="ECO:0000256" key="1">
    <source>
        <dbReference type="SAM" id="Coils"/>
    </source>
</evidence>